<dbReference type="EMBL" id="CP071706">
    <property type="protein sequence ID" value="KDN99352.2"/>
    <property type="molecule type" value="Genomic_DNA"/>
</dbReference>
<reference evidence="1 2" key="2">
    <citation type="journal article" date="2016" name="Front. Microbiol.">
        <title>When Genome-Based Approach Meets the 'Old but Good': Revealing Genes Involved in the Antibacterial Activity of Pseudomonas sp. P482 against Soft Rot Pathogens.</title>
        <authorList>
            <person name="Krzyzanowska D.M."/>
            <person name="Ossowicki A."/>
            <person name="Rajewska M."/>
            <person name="Maciag T."/>
            <person name="Jablonska M."/>
            <person name="Obuchowski M."/>
            <person name="Heeb S."/>
            <person name="Jafra S."/>
        </authorList>
    </citation>
    <scope>NUCLEOTIDE SEQUENCE [LARGE SCALE GENOMIC DNA]</scope>
    <source>
        <strain evidence="1 2">P482</strain>
    </source>
</reference>
<dbReference type="KEGG" id="pdw:BV82_2562"/>
<gene>
    <name evidence="1" type="ORF">BV82_2562</name>
</gene>
<dbReference type="Gene3D" id="2.30.30.830">
    <property type="match status" value="1"/>
</dbReference>
<keyword evidence="2" id="KW-1185">Reference proteome</keyword>
<name>A0AAP0SFB4_9PSED</name>
<evidence type="ECO:0000313" key="2">
    <source>
        <dbReference type="Proteomes" id="UP000027121"/>
    </source>
</evidence>
<dbReference type="PANTHER" id="PTHR39555">
    <property type="entry name" value="FIMBRIAL ASSEMBLY PROTEIN PILO-LIKE PROTEIN-RELATED"/>
    <property type="match status" value="1"/>
</dbReference>
<dbReference type="GO" id="GO:0043683">
    <property type="term" value="P:type IV pilus assembly"/>
    <property type="evidence" value="ECO:0007669"/>
    <property type="project" value="InterPro"/>
</dbReference>
<accession>A0AAP0SFB4</accession>
<organism evidence="1 2">
    <name type="scientific">Pseudomonas donghuensis</name>
    <dbReference type="NCBI Taxonomy" id="1163398"/>
    <lineage>
        <taxon>Bacteria</taxon>
        <taxon>Pseudomonadati</taxon>
        <taxon>Pseudomonadota</taxon>
        <taxon>Gammaproteobacteria</taxon>
        <taxon>Pseudomonadales</taxon>
        <taxon>Pseudomonadaceae</taxon>
        <taxon>Pseudomonas</taxon>
    </lineage>
</organism>
<dbReference type="Pfam" id="PF04350">
    <property type="entry name" value="PilO"/>
    <property type="match status" value="1"/>
</dbReference>
<proteinExistence type="predicted"/>
<dbReference type="InterPro" id="IPR014717">
    <property type="entry name" value="Transl_elong_EF1B/ribsomal_bS6"/>
</dbReference>
<dbReference type="GO" id="GO:0043107">
    <property type="term" value="P:type IV pilus-dependent motility"/>
    <property type="evidence" value="ECO:0007669"/>
    <property type="project" value="InterPro"/>
</dbReference>
<evidence type="ECO:0000313" key="1">
    <source>
        <dbReference type="EMBL" id="KDN99352.2"/>
    </source>
</evidence>
<dbReference type="GeneID" id="98281039"/>
<sequence length="283" mass="31195">MSLWGPVARRAWPVQVMLLMGLLALLASVAYAVHLRPLLMQVGQGTDPLPHEGASSAEQVALHSRLQQARWQLSSGRDEPAVFETLSRLAEAHAVAIEQLQVLEASPAEHYLERPLQLRLRGTFSDLAGFFADLAAQPRLVTVHGLSLKPADAGLVLMELQARTYRHHSLYALAQGLPPAPPERRAVAVLRNPFAPSALQPAADVLQRLALEQFEMVGSLANRSVRYALIQADGLVHRLQVGDRLGRDQGKVVEISERQVDVIEQVFIAGQGWQLRRRTLALR</sequence>
<dbReference type="PANTHER" id="PTHR39555:SF1">
    <property type="entry name" value="TYPE IV PILUS INNER MEMBRANE COMPONENT PILO"/>
    <property type="match status" value="1"/>
</dbReference>
<dbReference type="InterPro" id="IPR007445">
    <property type="entry name" value="PilO"/>
</dbReference>
<dbReference type="Proteomes" id="UP000027121">
    <property type="component" value="Chromosome"/>
</dbReference>
<protein>
    <submittedName>
        <fullName evidence="1">Pilus assembly protein PilP</fullName>
    </submittedName>
</protein>
<dbReference type="Gene3D" id="3.30.70.60">
    <property type="match status" value="1"/>
</dbReference>
<reference evidence="1 2" key="1">
    <citation type="journal article" date="2014" name="Genome Announc.">
        <title>Genome Sequence of Pseudomonas sp. Strain P482, a Tomato Rhizosphere Isolate with Broad-Spectrum Antimicrobial Activity.</title>
        <authorList>
            <person name="Krzyzanowska D.M."/>
            <person name="Ossowicki A."/>
            <person name="Jafra S."/>
        </authorList>
    </citation>
    <scope>NUCLEOTIDE SEQUENCE [LARGE SCALE GENOMIC DNA]</scope>
    <source>
        <strain evidence="1 2">P482</strain>
    </source>
</reference>
<dbReference type="AlphaFoldDB" id="A0AAP0SFB4"/>
<dbReference type="Pfam" id="PF04351">
    <property type="entry name" value="PilP"/>
    <property type="match status" value="1"/>
</dbReference>
<dbReference type="RefSeq" id="WP_036995402.1">
    <property type="nucleotide sequence ID" value="NZ_CP071706.1"/>
</dbReference>
<dbReference type="InterPro" id="IPR007446">
    <property type="entry name" value="PilP"/>
</dbReference>